<dbReference type="InterPro" id="IPR051859">
    <property type="entry name" value="DCAF"/>
</dbReference>
<evidence type="ECO:0000256" key="1">
    <source>
        <dbReference type="PROSITE-ProRule" id="PRU00221"/>
    </source>
</evidence>
<dbReference type="InterPro" id="IPR001680">
    <property type="entry name" value="WD40_rpt"/>
</dbReference>
<sequence length="367" mass="40522">MGLNRSREMSSSNAQDDESASGNSDNESDLATILQYLIRSGQVRILGNDDQIPSLSKPPPTSGSNVENIKNSEIVRLTKASAGINVKTTIFELIKKRQTGLLKHGEGFSEGEKCFIGNYKLPLRMKKIDKYQHKVFCGIYSQDGNRFLTASQDRLMRVYDSSNGAVFKKLSEIQGRDVGWSILDVAFSPDSRHIAYSSWSPTLHMVDLDGGGSDPNTHKALELCPDERRFCVFSLAFSDSGDDIVCGANDGHIYMYNLTVNDRSLKIEAHDDDVNTVAFADKASVIVYSGGDDGLCKVWDRRTLNEANPKPVGVLAGHMDGVTYIDSRGDARYFISNSKDQSIKLWDIRMFASESTEAAAKKSGQFK</sequence>
<dbReference type="EMBL" id="JAPXFL010000007">
    <property type="protein sequence ID" value="KAK9503450.1"/>
    <property type="molecule type" value="Genomic_DNA"/>
</dbReference>
<dbReference type="SUPFAM" id="SSF50978">
    <property type="entry name" value="WD40 repeat-like"/>
    <property type="match status" value="1"/>
</dbReference>
<dbReference type="GO" id="GO:0043161">
    <property type="term" value="P:proteasome-mediated ubiquitin-dependent protein catabolic process"/>
    <property type="evidence" value="ECO:0007669"/>
    <property type="project" value="TreeGrafter"/>
</dbReference>
<dbReference type="Pfam" id="PF00400">
    <property type="entry name" value="WD40"/>
    <property type="match status" value="4"/>
</dbReference>
<evidence type="ECO:0000313" key="4">
    <source>
        <dbReference type="Proteomes" id="UP001461498"/>
    </source>
</evidence>
<accession>A0AAW1CZM1</accession>
<feature type="compositionally biased region" description="Polar residues" evidence="2">
    <location>
        <begin position="9"/>
        <end position="25"/>
    </location>
</feature>
<dbReference type="SMART" id="SM00320">
    <property type="entry name" value="WD40"/>
    <property type="match status" value="5"/>
</dbReference>
<dbReference type="GO" id="GO:0080008">
    <property type="term" value="C:Cul4-RING E3 ubiquitin ligase complex"/>
    <property type="evidence" value="ECO:0007669"/>
    <property type="project" value="TreeGrafter"/>
</dbReference>
<dbReference type="PROSITE" id="PS50294">
    <property type="entry name" value="WD_REPEATS_REGION"/>
    <property type="match status" value="2"/>
</dbReference>
<dbReference type="AlphaFoldDB" id="A0AAW1CZM1"/>
<gene>
    <name evidence="3" type="ORF">O3M35_010002</name>
</gene>
<dbReference type="PANTHER" id="PTHR19847">
    <property type="entry name" value="DDB1- AND CUL4-ASSOCIATED FACTOR 11"/>
    <property type="match status" value="1"/>
</dbReference>
<dbReference type="PANTHER" id="PTHR19847:SF7">
    <property type="entry name" value="DDB1- AND CUL4-ASSOCIATED FACTOR 11"/>
    <property type="match status" value="1"/>
</dbReference>
<name>A0AAW1CZM1_9HEMI</name>
<feature type="region of interest" description="Disordered" evidence="2">
    <location>
        <begin position="1"/>
        <end position="27"/>
    </location>
</feature>
<dbReference type="Gene3D" id="2.130.10.10">
    <property type="entry name" value="YVTN repeat-like/Quinoprotein amine dehydrogenase"/>
    <property type="match status" value="2"/>
</dbReference>
<dbReference type="InterPro" id="IPR015943">
    <property type="entry name" value="WD40/YVTN_repeat-like_dom_sf"/>
</dbReference>
<keyword evidence="4" id="KW-1185">Reference proteome</keyword>
<keyword evidence="1" id="KW-0853">WD repeat</keyword>
<reference evidence="3 4" key="1">
    <citation type="submission" date="2022-12" db="EMBL/GenBank/DDBJ databases">
        <title>Chromosome-level genome assembly of true bugs.</title>
        <authorList>
            <person name="Ma L."/>
            <person name="Li H."/>
        </authorList>
    </citation>
    <scope>NUCLEOTIDE SEQUENCE [LARGE SCALE GENOMIC DNA]</scope>
    <source>
        <strain evidence="3">Lab_2022b</strain>
    </source>
</reference>
<feature type="repeat" description="WD" evidence="1">
    <location>
        <begin position="315"/>
        <end position="349"/>
    </location>
</feature>
<evidence type="ECO:0000256" key="2">
    <source>
        <dbReference type="SAM" id="MobiDB-lite"/>
    </source>
</evidence>
<dbReference type="Proteomes" id="UP001461498">
    <property type="component" value="Unassembled WGS sequence"/>
</dbReference>
<organism evidence="3 4">
    <name type="scientific">Rhynocoris fuscipes</name>
    <dbReference type="NCBI Taxonomy" id="488301"/>
    <lineage>
        <taxon>Eukaryota</taxon>
        <taxon>Metazoa</taxon>
        <taxon>Ecdysozoa</taxon>
        <taxon>Arthropoda</taxon>
        <taxon>Hexapoda</taxon>
        <taxon>Insecta</taxon>
        <taxon>Pterygota</taxon>
        <taxon>Neoptera</taxon>
        <taxon>Paraneoptera</taxon>
        <taxon>Hemiptera</taxon>
        <taxon>Heteroptera</taxon>
        <taxon>Panheteroptera</taxon>
        <taxon>Cimicomorpha</taxon>
        <taxon>Reduviidae</taxon>
        <taxon>Harpactorinae</taxon>
        <taxon>Harpactorini</taxon>
        <taxon>Rhynocoris</taxon>
    </lineage>
</organism>
<feature type="repeat" description="WD" evidence="1">
    <location>
        <begin position="267"/>
        <end position="309"/>
    </location>
</feature>
<proteinExistence type="predicted"/>
<protein>
    <submittedName>
        <fullName evidence="3">Uncharacterized protein</fullName>
    </submittedName>
</protein>
<comment type="caution">
    <text evidence="3">The sequence shown here is derived from an EMBL/GenBank/DDBJ whole genome shotgun (WGS) entry which is preliminary data.</text>
</comment>
<dbReference type="PROSITE" id="PS50082">
    <property type="entry name" value="WD_REPEATS_2"/>
    <property type="match status" value="2"/>
</dbReference>
<evidence type="ECO:0000313" key="3">
    <source>
        <dbReference type="EMBL" id="KAK9503450.1"/>
    </source>
</evidence>
<dbReference type="InterPro" id="IPR036322">
    <property type="entry name" value="WD40_repeat_dom_sf"/>
</dbReference>